<evidence type="ECO:0000256" key="2">
    <source>
        <dbReference type="SAM" id="SignalP"/>
    </source>
</evidence>
<feature type="chain" id="PRO_5035813569" evidence="2">
    <location>
        <begin position="20"/>
        <end position="186"/>
    </location>
</feature>
<dbReference type="Proteomes" id="UP000466442">
    <property type="component" value="Unassembled WGS sequence"/>
</dbReference>
<keyword evidence="4" id="KW-1185">Reference proteome</keyword>
<dbReference type="AlphaFoldDB" id="A0A8S9XTK3"/>
<feature type="signal peptide" evidence="2">
    <location>
        <begin position="1"/>
        <end position="19"/>
    </location>
</feature>
<evidence type="ECO:0000313" key="4">
    <source>
        <dbReference type="Proteomes" id="UP000466442"/>
    </source>
</evidence>
<accession>A0A8S9XTK3</accession>
<dbReference type="EMBL" id="WIXP02000004">
    <property type="protein sequence ID" value="KAF6212277.1"/>
    <property type="molecule type" value="Genomic_DNA"/>
</dbReference>
<sequence>MKALLILVVAQIALPGTRKVPVPDTWRRLMPRKASGEYGSDPEPSTMWLKNYFVWKSGLEHPRWRENKAHKRENRLGSQTDEDLKRSRRGDIRGAAVEARGSEMQAESMTEELNCLVDVAIFSVYLLTRDLTIIAARKVKQVTKGRSSDLSLKYTTKCNEATKEPKMDHSVRVFSDHSNPNEFCII</sequence>
<feature type="region of interest" description="Disordered" evidence="1">
    <location>
        <begin position="66"/>
        <end position="90"/>
    </location>
</feature>
<keyword evidence="2" id="KW-0732">Signal</keyword>
<protein>
    <submittedName>
        <fullName evidence="3">Uncharacterized protein</fullName>
    </submittedName>
</protein>
<reference evidence="3" key="1">
    <citation type="journal article" date="2021" name="Mol. Ecol. Resour.">
        <title>Apolygus lucorum genome provides insights into omnivorousness and mesophyll feeding.</title>
        <authorList>
            <person name="Liu Y."/>
            <person name="Liu H."/>
            <person name="Wang H."/>
            <person name="Huang T."/>
            <person name="Liu B."/>
            <person name="Yang B."/>
            <person name="Yin L."/>
            <person name="Li B."/>
            <person name="Zhang Y."/>
            <person name="Zhang S."/>
            <person name="Jiang F."/>
            <person name="Zhang X."/>
            <person name="Ren Y."/>
            <person name="Wang B."/>
            <person name="Wang S."/>
            <person name="Lu Y."/>
            <person name="Wu K."/>
            <person name="Fan W."/>
            <person name="Wang G."/>
        </authorList>
    </citation>
    <scope>NUCLEOTIDE SEQUENCE</scope>
    <source>
        <strain evidence="3">12Hb</strain>
    </source>
</reference>
<name>A0A8S9XTK3_APOLU</name>
<organism evidence="3 4">
    <name type="scientific">Apolygus lucorum</name>
    <name type="common">Small green plant bug</name>
    <name type="synonym">Lygocoris lucorum</name>
    <dbReference type="NCBI Taxonomy" id="248454"/>
    <lineage>
        <taxon>Eukaryota</taxon>
        <taxon>Metazoa</taxon>
        <taxon>Ecdysozoa</taxon>
        <taxon>Arthropoda</taxon>
        <taxon>Hexapoda</taxon>
        <taxon>Insecta</taxon>
        <taxon>Pterygota</taxon>
        <taxon>Neoptera</taxon>
        <taxon>Paraneoptera</taxon>
        <taxon>Hemiptera</taxon>
        <taxon>Heteroptera</taxon>
        <taxon>Panheteroptera</taxon>
        <taxon>Cimicomorpha</taxon>
        <taxon>Miridae</taxon>
        <taxon>Mirini</taxon>
        <taxon>Apolygus</taxon>
    </lineage>
</organism>
<comment type="caution">
    <text evidence="3">The sequence shown here is derived from an EMBL/GenBank/DDBJ whole genome shotgun (WGS) entry which is preliminary data.</text>
</comment>
<proteinExistence type="predicted"/>
<gene>
    <name evidence="3" type="ORF">GE061_012799</name>
</gene>
<evidence type="ECO:0000256" key="1">
    <source>
        <dbReference type="SAM" id="MobiDB-lite"/>
    </source>
</evidence>
<evidence type="ECO:0000313" key="3">
    <source>
        <dbReference type="EMBL" id="KAF6212277.1"/>
    </source>
</evidence>